<evidence type="ECO:0000256" key="3">
    <source>
        <dbReference type="ARBA" id="ARBA00022490"/>
    </source>
</evidence>
<comment type="subcellular location">
    <subcellularLocation>
        <location evidence="1">Cytoplasm</location>
    </subcellularLocation>
</comment>
<comment type="similarity">
    <text evidence="2">Belongs to the cystatin family.</text>
</comment>
<dbReference type="InterPro" id="IPR018073">
    <property type="entry name" value="Prot_inh_cystat_CS"/>
</dbReference>
<dbReference type="OrthoDB" id="30696at2759"/>
<dbReference type="PROSITE" id="PS00287">
    <property type="entry name" value="CYSTATIN"/>
    <property type="match status" value="1"/>
</dbReference>
<dbReference type="PANTHER" id="PTHR11414">
    <property type="entry name" value="CYSTATIN FAMILY MEMBER"/>
    <property type="match status" value="1"/>
</dbReference>
<keyword evidence="4" id="KW-0646">Protease inhibitor</keyword>
<accession>A0A152A0L6</accession>
<evidence type="ECO:0000256" key="4">
    <source>
        <dbReference type="ARBA" id="ARBA00022690"/>
    </source>
</evidence>
<keyword evidence="8" id="KW-1185">Reference proteome</keyword>
<dbReference type="PANTHER" id="PTHR11414:SF21">
    <property type="entry name" value="CYSTATIN 14A, TANDEM DUPLICATE 1-RELATED"/>
    <property type="match status" value="1"/>
</dbReference>
<dbReference type="FunCoup" id="A0A152A0L6">
    <property type="interactions" value="18"/>
</dbReference>
<dbReference type="InParanoid" id="A0A152A0L6"/>
<dbReference type="InterPro" id="IPR046350">
    <property type="entry name" value="Cystatin_sf"/>
</dbReference>
<evidence type="ECO:0000313" key="7">
    <source>
        <dbReference type="EMBL" id="KYQ99748.1"/>
    </source>
</evidence>
<reference evidence="7 8" key="1">
    <citation type="submission" date="2015-12" db="EMBL/GenBank/DDBJ databases">
        <title>Dictyostelia acquired genes for synthesis and detection of signals that induce cell-type specialization by lateral gene transfer from prokaryotes.</title>
        <authorList>
            <person name="Gloeckner G."/>
            <person name="Schaap P."/>
        </authorList>
    </citation>
    <scope>NUCLEOTIDE SEQUENCE [LARGE SCALE GENOMIC DNA]</scope>
    <source>
        <strain evidence="7 8">TK</strain>
    </source>
</reference>
<comment type="caution">
    <text evidence="7">The sequence shown here is derived from an EMBL/GenBank/DDBJ whole genome shotgun (WGS) entry which is preliminary data.</text>
</comment>
<organism evidence="7 8">
    <name type="scientific">Tieghemostelium lacteum</name>
    <name type="common">Slime mold</name>
    <name type="synonym">Dictyostelium lacteum</name>
    <dbReference type="NCBI Taxonomy" id="361077"/>
    <lineage>
        <taxon>Eukaryota</taxon>
        <taxon>Amoebozoa</taxon>
        <taxon>Evosea</taxon>
        <taxon>Eumycetozoa</taxon>
        <taxon>Dictyostelia</taxon>
        <taxon>Dictyosteliales</taxon>
        <taxon>Raperosteliaceae</taxon>
        <taxon>Tieghemostelium</taxon>
    </lineage>
</organism>
<dbReference type="AlphaFoldDB" id="A0A152A0L6"/>
<dbReference type="EMBL" id="LODT01000020">
    <property type="protein sequence ID" value="KYQ99748.1"/>
    <property type="molecule type" value="Genomic_DNA"/>
</dbReference>
<dbReference type="CDD" id="cd00042">
    <property type="entry name" value="CY"/>
    <property type="match status" value="1"/>
</dbReference>
<dbReference type="InterPro" id="IPR000010">
    <property type="entry name" value="Cystatin_dom"/>
</dbReference>
<dbReference type="OMA" id="HVGNEEY"/>
<evidence type="ECO:0000259" key="6">
    <source>
        <dbReference type="SMART" id="SM00043"/>
    </source>
</evidence>
<dbReference type="SMART" id="SM00043">
    <property type="entry name" value="CY"/>
    <property type="match status" value="1"/>
</dbReference>
<dbReference type="SUPFAM" id="SSF54403">
    <property type="entry name" value="Cystatin/monellin"/>
    <property type="match status" value="1"/>
</dbReference>
<evidence type="ECO:0000256" key="5">
    <source>
        <dbReference type="ARBA" id="ARBA00022704"/>
    </source>
</evidence>
<feature type="domain" description="Cystatin" evidence="6">
    <location>
        <begin position="1"/>
        <end position="94"/>
    </location>
</feature>
<dbReference type="Gene3D" id="3.10.450.10">
    <property type="match status" value="1"/>
</dbReference>
<dbReference type="GO" id="GO:0005829">
    <property type="term" value="C:cytosol"/>
    <property type="evidence" value="ECO:0007669"/>
    <property type="project" value="TreeGrafter"/>
</dbReference>
<evidence type="ECO:0000313" key="8">
    <source>
        <dbReference type="Proteomes" id="UP000076078"/>
    </source>
</evidence>
<dbReference type="Pfam" id="PF00031">
    <property type="entry name" value="Cystatin"/>
    <property type="match status" value="1"/>
</dbReference>
<dbReference type="GO" id="GO:0004869">
    <property type="term" value="F:cysteine-type endopeptidase inhibitor activity"/>
    <property type="evidence" value="ECO:0007669"/>
    <property type="project" value="UniProtKB-KW"/>
</dbReference>
<dbReference type="Proteomes" id="UP000076078">
    <property type="component" value="Unassembled WGS sequence"/>
</dbReference>
<keyword evidence="3" id="KW-0963">Cytoplasm</keyword>
<evidence type="ECO:0000256" key="2">
    <source>
        <dbReference type="ARBA" id="ARBA00009403"/>
    </source>
</evidence>
<evidence type="ECO:0000256" key="1">
    <source>
        <dbReference type="ARBA" id="ARBA00004496"/>
    </source>
</evidence>
<name>A0A152A0L6_TIELA</name>
<dbReference type="InterPro" id="IPR001713">
    <property type="entry name" value="Prot_inh_stefin"/>
</dbReference>
<keyword evidence="5" id="KW-0789">Thiol protease inhibitor</keyword>
<dbReference type="STRING" id="361077.A0A152A0L6"/>
<dbReference type="FunFam" id="3.10.450.10:FF:000001">
    <property type="entry name" value="Cystatin-A"/>
    <property type="match status" value="1"/>
</dbReference>
<gene>
    <name evidence="7" type="ORF">DLAC_03691</name>
</gene>
<dbReference type="PRINTS" id="PR00295">
    <property type="entry name" value="STEFINA"/>
</dbReference>
<proteinExistence type="inferred from homology"/>
<protein>
    <submittedName>
        <fullName evidence="7">Cystatin A2</fullName>
    </submittedName>
</protein>
<sequence length="94" mass="10676">MSIGGLSKLKPADDQVREVLTKVKGQVEAKLAREYCIFDAISYKSQVVAGTNFFIKVKTNDGYIHLRVYRDLENVCKLVSLQEGHSMDDEITYF</sequence>